<sequence length="1101" mass="121897">MGCTGSKANEPEEPGPTGGTPPQVQQQAQVKQLQLQSSQNSNQQLQQQQQQQQLQKQASTTSNQLAPSSPLASQTSGSVRPDNKLNSVPSVNSNGAVQPVQSREPSRPGKVPPSISTRSSSNSQHPTPTHSHGQTPSHSSLNKEAVGRAVAAGGTPRAPDMKEDGSKWKERRAAAGTEAVREQIRKLAVGGPPGKGDTAVYQVSDSEDEDLEDSEDIRHPSIGNWQKPQYVTDDICHALQKNFIFKGISQDLLLEVVGRMYGVCFPAGATVLQQGALPKPDDCMYFLEQGEAEVVISGAIDQQSKGQVGEERQVQGNTVHILERPGWVFGDLALLFHLARTASIVAKTNITVWALNRKTFLKFVMKHAQGARALRFLRKLPLLKGLGDQDLIHAASRMPQRVYEDGQALISYGERGDELFLIRYGKVRVLRPDGKGGRIEVVQLGRGQFVGERAVINDRLRSADCVAQGTVQVVVMRKRDFMDLDNPLLAWMLDYDAVSACLRTLSILKGVKQEQMEQILDRFDAREELWKGHTIVKQGQLMEKLCVIKFGEVQLYQDGRLLEGGDPSFVQEAGGFTFFGAEALQSPVKSKYTVKVASEMLHLLCLPKSQLDSLMGWDMSLKTTDQVVAALKKSRYLSNLSEVQIKTMLQASVEVKYSPGDVIAVANGHPNHRVFMVKSGEVTLVSPDVHIPGPGQIEVKQGMERGRLMPGNIFNDEAVLHGSGNGQGLKASLVASAPNTVIVAFTAADVERIAGSQLAEKPKPLSGFKSIDFGHLEYHRIVGTGQFGLVRVVRNTRTNEVYALKVMHKAPIVESKQIEHVLNERRILQEASSHQFCVKLCGAYQDRNSLYLLQEWVPGGELFHHLDLEGAFDEPTAMFFAASVLLSLEFLHNKGIVYRDLKPENLLLDAHGYIKLADFGFAKQIGSEKTYTICGTPDYQSPEVIMRRGTTRAADYWALGVLIFEMLVGDPPFKSLTGDPWDTFRRTLSGRFYVPNFVSDTAADLIFKLLQVNPDKRLGTGPQGAMAIKKHRWFARLDWNALEQRKLIAPIRPRVRNPLDTSNFDNFDNCDVEAPPVPANRMEKHLQLWDMWEWIEKPPTV</sequence>
<feature type="compositionally biased region" description="Low complexity" evidence="18">
    <location>
        <begin position="20"/>
        <end position="59"/>
    </location>
</feature>
<keyword evidence="10" id="KW-0418">Kinase</keyword>
<dbReference type="SUPFAM" id="SSF81995">
    <property type="entry name" value="beta-sandwich domain of Sec23/24"/>
    <property type="match status" value="1"/>
</dbReference>
<dbReference type="Gene3D" id="1.10.510.10">
    <property type="entry name" value="Transferase(Phosphotransferase) domain 1"/>
    <property type="match status" value="1"/>
</dbReference>
<evidence type="ECO:0000259" key="19">
    <source>
        <dbReference type="PROSITE" id="PS50011"/>
    </source>
</evidence>
<dbReference type="SMART" id="SM00133">
    <property type="entry name" value="S_TK_X"/>
    <property type="match status" value="1"/>
</dbReference>
<gene>
    <name evidence="22" type="ORF">DTER00134_LOCUS3568</name>
</gene>
<dbReference type="InterPro" id="IPR018488">
    <property type="entry name" value="cNMP-bd_CS"/>
</dbReference>
<keyword evidence="4" id="KW-0963">Cytoplasm</keyword>
<dbReference type="InterPro" id="IPR008271">
    <property type="entry name" value="Ser/Thr_kinase_AS"/>
</dbReference>
<evidence type="ECO:0000256" key="16">
    <source>
        <dbReference type="ARBA" id="ARBA00047462"/>
    </source>
</evidence>
<keyword evidence="13" id="KW-0142">cGMP-binding</keyword>
<keyword evidence="7" id="KW-0808">Transferase</keyword>
<dbReference type="InterPro" id="IPR018490">
    <property type="entry name" value="cNMP-bd_dom_sf"/>
</dbReference>
<dbReference type="InterPro" id="IPR000961">
    <property type="entry name" value="AGC-kinase_C"/>
</dbReference>
<dbReference type="CDD" id="cd00038">
    <property type="entry name" value="CAP_ED"/>
    <property type="match status" value="3"/>
</dbReference>
<dbReference type="GO" id="GO:0004691">
    <property type="term" value="F:cAMP-dependent protein kinase activity"/>
    <property type="evidence" value="ECO:0007669"/>
    <property type="project" value="TreeGrafter"/>
</dbReference>
<dbReference type="EC" id="2.7.11.12" evidence="3"/>
<dbReference type="InterPro" id="IPR011009">
    <property type="entry name" value="Kinase-like_dom_sf"/>
</dbReference>
<organism evidence="22">
    <name type="scientific">Dunaliella tertiolecta</name>
    <name type="common">Green alga</name>
    <dbReference type="NCBI Taxonomy" id="3047"/>
    <lineage>
        <taxon>Eukaryota</taxon>
        <taxon>Viridiplantae</taxon>
        <taxon>Chlorophyta</taxon>
        <taxon>core chlorophytes</taxon>
        <taxon>Chlorophyceae</taxon>
        <taxon>CS clade</taxon>
        <taxon>Chlamydomonadales</taxon>
        <taxon>Dunaliellaceae</taxon>
        <taxon>Dunaliella</taxon>
    </lineage>
</organism>
<feature type="region of interest" description="Disordered" evidence="18">
    <location>
        <begin position="1"/>
        <end position="179"/>
    </location>
</feature>
<dbReference type="PROSITE" id="PS50011">
    <property type="entry name" value="PROTEIN_KINASE_DOM"/>
    <property type="match status" value="1"/>
</dbReference>
<dbReference type="PROSITE" id="PS00107">
    <property type="entry name" value="PROTEIN_KINASE_ATP"/>
    <property type="match status" value="1"/>
</dbReference>
<evidence type="ECO:0000256" key="14">
    <source>
        <dbReference type="ARBA" id="ARBA00024113"/>
    </source>
</evidence>
<dbReference type="InterPro" id="IPR014710">
    <property type="entry name" value="RmlC-like_jellyroll"/>
</dbReference>
<feature type="compositionally biased region" description="Polar residues" evidence="18">
    <location>
        <begin position="124"/>
        <end position="142"/>
    </location>
</feature>
<dbReference type="PROSITE" id="PS00888">
    <property type="entry name" value="CNMP_BINDING_1"/>
    <property type="match status" value="1"/>
</dbReference>
<dbReference type="PROSITE" id="PS51285">
    <property type="entry name" value="AGC_KINASE_CTER"/>
    <property type="match status" value="1"/>
</dbReference>
<proteinExistence type="inferred from homology"/>
<feature type="domain" description="Protein kinase" evidence="19">
    <location>
        <begin position="776"/>
        <end position="1034"/>
    </location>
</feature>
<evidence type="ECO:0000256" key="12">
    <source>
        <dbReference type="ARBA" id="ARBA00022842"/>
    </source>
</evidence>
<evidence type="ECO:0000256" key="13">
    <source>
        <dbReference type="ARBA" id="ARBA00022992"/>
    </source>
</evidence>
<feature type="compositionally biased region" description="Basic and acidic residues" evidence="18">
    <location>
        <begin position="159"/>
        <end position="179"/>
    </location>
</feature>
<protein>
    <recommendedName>
        <fullName evidence="14">cGMP-dependent protein kinase</fullName>
        <ecNumber evidence="3">2.7.11.12</ecNumber>
    </recommendedName>
</protein>
<dbReference type="InterPro" id="IPR017441">
    <property type="entry name" value="Protein_kinase_ATP_BS"/>
</dbReference>
<accession>A0A7S3VJV4</accession>
<evidence type="ECO:0000256" key="3">
    <source>
        <dbReference type="ARBA" id="ARBA00012428"/>
    </source>
</evidence>
<dbReference type="Gene3D" id="3.30.200.20">
    <property type="entry name" value="Phosphorylase Kinase, domain 1"/>
    <property type="match status" value="1"/>
</dbReference>
<comment type="cofactor">
    <cofactor evidence="1">
        <name>Mg(2+)</name>
        <dbReference type="ChEBI" id="CHEBI:18420"/>
    </cofactor>
</comment>
<keyword evidence="12" id="KW-0460">Magnesium</keyword>
<dbReference type="Pfam" id="PF00069">
    <property type="entry name" value="Pkinase"/>
    <property type="match status" value="1"/>
</dbReference>
<comment type="catalytic activity">
    <reaction evidence="15">
        <text>L-threonyl-[protein] + ATP = O-phospho-L-threonyl-[protein] + ADP + H(+)</text>
        <dbReference type="Rhea" id="RHEA:46608"/>
        <dbReference type="Rhea" id="RHEA-COMP:11060"/>
        <dbReference type="Rhea" id="RHEA-COMP:11605"/>
        <dbReference type="ChEBI" id="CHEBI:15378"/>
        <dbReference type="ChEBI" id="CHEBI:30013"/>
        <dbReference type="ChEBI" id="CHEBI:30616"/>
        <dbReference type="ChEBI" id="CHEBI:61977"/>
        <dbReference type="ChEBI" id="CHEBI:456216"/>
        <dbReference type="EC" id="2.7.11.12"/>
    </reaction>
</comment>
<dbReference type="SMART" id="SM00100">
    <property type="entry name" value="cNMP"/>
    <property type="match status" value="4"/>
</dbReference>
<feature type="binding site" evidence="17">
    <location>
        <position position="805"/>
    </location>
    <ligand>
        <name>ATP</name>
        <dbReference type="ChEBI" id="CHEBI:30616"/>
    </ligand>
</feature>
<evidence type="ECO:0000256" key="17">
    <source>
        <dbReference type="PROSITE-ProRule" id="PRU10141"/>
    </source>
</evidence>
<comment type="catalytic activity">
    <reaction evidence="16">
        <text>L-seryl-[protein] + ATP = O-phospho-L-seryl-[protein] + ADP + H(+)</text>
        <dbReference type="Rhea" id="RHEA:17989"/>
        <dbReference type="Rhea" id="RHEA-COMP:9863"/>
        <dbReference type="Rhea" id="RHEA-COMP:11604"/>
        <dbReference type="ChEBI" id="CHEBI:15378"/>
        <dbReference type="ChEBI" id="CHEBI:29999"/>
        <dbReference type="ChEBI" id="CHEBI:30616"/>
        <dbReference type="ChEBI" id="CHEBI:83421"/>
        <dbReference type="ChEBI" id="CHEBI:456216"/>
        <dbReference type="EC" id="2.7.11.12"/>
    </reaction>
</comment>
<evidence type="ECO:0000256" key="1">
    <source>
        <dbReference type="ARBA" id="ARBA00001946"/>
    </source>
</evidence>
<evidence type="ECO:0000256" key="9">
    <source>
        <dbReference type="ARBA" id="ARBA00022741"/>
    </source>
</evidence>
<dbReference type="PANTHER" id="PTHR24353:SF37">
    <property type="entry name" value="CAMP-DEPENDENT PROTEIN KINASE CATALYTIC SUBUNIT PRKX"/>
    <property type="match status" value="1"/>
</dbReference>
<dbReference type="PROSITE" id="PS50042">
    <property type="entry name" value="CNMP_BINDING_3"/>
    <property type="match status" value="4"/>
</dbReference>
<dbReference type="GO" id="GO:0030553">
    <property type="term" value="F:cGMP binding"/>
    <property type="evidence" value="ECO:0007669"/>
    <property type="project" value="UniProtKB-KW"/>
</dbReference>
<feature type="domain" description="Cyclic nucleotide-binding" evidence="20">
    <location>
        <begin position="382"/>
        <end position="484"/>
    </location>
</feature>
<dbReference type="AlphaFoldDB" id="A0A7S3VJV4"/>
<dbReference type="GO" id="GO:0005952">
    <property type="term" value="C:cAMP-dependent protein kinase complex"/>
    <property type="evidence" value="ECO:0007669"/>
    <property type="project" value="TreeGrafter"/>
</dbReference>
<evidence type="ECO:0000259" key="21">
    <source>
        <dbReference type="PROSITE" id="PS51285"/>
    </source>
</evidence>
<evidence type="ECO:0000256" key="18">
    <source>
        <dbReference type="SAM" id="MobiDB-lite"/>
    </source>
</evidence>
<keyword evidence="6" id="KW-0140">cGMP</keyword>
<dbReference type="GO" id="GO:0005524">
    <property type="term" value="F:ATP binding"/>
    <property type="evidence" value="ECO:0007669"/>
    <property type="project" value="UniProtKB-UniRule"/>
</dbReference>
<dbReference type="SMART" id="SM00220">
    <property type="entry name" value="S_TKc"/>
    <property type="match status" value="1"/>
</dbReference>
<evidence type="ECO:0000256" key="11">
    <source>
        <dbReference type="ARBA" id="ARBA00022840"/>
    </source>
</evidence>
<dbReference type="EMBL" id="HBIP01006844">
    <property type="protein sequence ID" value="CAE0488504.1"/>
    <property type="molecule type" value="Transcribed_RNA"/>
</dbReference>
<dbReference type="GO" id="GO:0004692">
    <property type="term" value="F:cGMP-dependent protein kinase activity"/>
    <property type="evidence" value="ECO:0007669"/>
    <property type="project" value="UniProtKB-EC"/>
</dbReference>
<dbReference type="PANTHER" id="PTHR24353">
    <property type="entry name" value="CYCLIC NUCLEOTIDE-DEPENDENT PROTEIN KINASE"/>
    <property type="match status" value="1"/>
</dbReference>
<comment type="similarity">
    <text evidence="2">Belongs to the protein kinase superfamily. AGC Ser/Thr protein kinase family. cGMP subfamily.</text>
</comment>
<keyword evidence="5" id="KW-0723">Serine/threonine-protein kinase</keyword>
<dbReference type="CDD" id="cd05580">
    <property type="entry name" value="STKc_PKA_like"/>
    <property type="match status" value="1"/>
</dbReference>
<dbReference type="InterPro" id="IPR000719">
    <property type="entry name" value="Prot_kinase_dom"/>
</dbReference>
<evidence type="ECO:0000256" key="10">
    <source>
        <dbReference type="ARBA" id="ARBA00022777"/>
    </source>
</evidence>
<feature type="compositionally biased region" description="Polar residues" evidence="18">
    <location>
        <begin position="60"/>
        <end position="103"/>
    </location>
</feature>
<evidence type="ECO:0000256" key="2">
    <source>
        <dbReference type="ARBA" id="ARBA00006352"/>
    </source>
</evidence>
<keyword evidence="11 17" id="KW-0067">ATP-binding</keyword>
<evidence type="ECO:0000256" key="7">
    <source>
        <dbReference type="ARBA" id="ARBA00022679"/>
    </source>
</evidence>
<evidence type="ECO:0000256" key="6">
    <source>
        <dbReference type="ARBA" id="ARBA00022535"/>
    </source>
</evidence>
<feature type="domain" description="AGC-kinase C-terminal" evidence="21">
    <location>
        <begin position="1035"/>
        <end position="1101"/>
    </location>
</feature>
<dbReference type="SUPFAM" id="SSF56112">
    <property type="entry name" value="Protein kinase-like (PK-like)"/>
    <property type="match status" value="1"/>
</dbReference>
<dbReference type="InterPro" id="IPR000595">
    <property type="entry name" value="cNMP-bd_dom"/>
</dbReference>
<evidence type="ECO:0000256" key="15">
    <source>
        <dbReference type="ARBA" id="ARBA00047298"/>
    </source>
</evidence>
<dbReference type="Pfam" id="PF00027">
    <property type="entry name" value="cNMP_binding"/>
    <property type="match status" value="3"/>
</dbReference>
<evidence type="ECO:0000259" key="20">
    <source>
        <dbReference type="PROSITE" id="PS50042"/>
    </source>
</evidence>
<dbReference type="PROSITE" id="PS00108">
    <property type="entry name" value="PROTEIN_KINASE_ST"/>
    <property type="match status" value="1"/>
</dbReference>
<feature type="domain" description="Cyclic nucleotide-binding" evidence="20">
    <location>
        <begin position="244"/>
        <end position="366"/>
    </location>
</feature>
<name>A0A7S3VJV4_DUNTE</name>
<keyword evidence="8" id="KW-0479">Metal-binding</keyword>
<evidence type="ECO:0000313" key="22">
    <source>
        <dbReference type="EMBL" id="CAE0488504.1"/>
    </source>
</evidence>
<evidence type="ECO:0000256" key="8">
    <source>
        <dbReference type="ARBA" id="ARBA00022723"/>
    </source>
</evidence>
<dbReference type="FunFam" id="1.10.510.10:FF:000210">
    <property type="entry name" value="Non-specific serine/threonine protein kinase"/>
    <property type="match status" value="1"/>
</dbReference>
<reference evidence="22" key="1">
    <citation type="submission" date="2021-01" db="EMBL/GenBank/DDBJ databases">
        <authorList>
            <person name="Corre E."/>
            <person name="Pelletier E."/>
            <person name="Niang G."/>
            <person name="Scheremetjew M."/>
            <person name="Finn R."/>
            <person name="Kale V."/>
            <person name="Holt S."/>
            <person name="Cochrane G."/>
            <person name="Meng A."/>
            <person name="Brown T."/>
            <person name="Cohen L."/>
        </authorList>
    </citation>
    <scope>NUCLEOTIDE SEQUENCE</scope>
    <source>
        <strain evidence="22">CCMP1320</strain>
    </source>
</reference>
<evidence type="ECO:0000256" key="4">
    <source>
        <dbReference type="ARBA" id="ARBA00022490"/>
    </source>
</evidence>
<feature type="compositionally biased region" description="Low complexity" evidence="18">
    <location>
        <begin position="114"/>
        <end position="123"/>
    </location>
</feature>
<dbReference type="Gene3D" id="2.60.120.10">
    <property type="entry name" value="Jelly Rolls"/>
    <property type="match status" value="4"/>
</dbReference>
<dbReference type="SUPFAM" id="SSF51206">
    <property type="entry name" value="cAMP-binding domain-like"/>
    <property type="match status" value="4"/>
</dbReference>
<dbReference type="GO" id="GO:0046872">
    <property type="term" value="F:metal ion binding"/>
    <property type="evidence" value="ECO:0007669"/>
    <property type="project" value="UniProtKB-KW"/>
</dbReference>
<evidence type="ECO:0000256" key="5">
    <source>
        <dbReference type="ARBA" id="ARBA00022527"/>
    </source>
</evidence>
<feature type="domain" description="Cyclic nucleotide-binding" evidence="20">
    <location>
        <begin position="636"/>
        <end position="735"/>
    </location>
</feature>
<keyword evidence="9 17" id="KW-0547">Nucleotide-binding</keyword>
<feature type="domain" description="Cyclic nucleotide-binding" evidence="20">
    <location>
        <begin position="507"/>
        <end position="616"/>
    </location>
</feature>